<accession>A0A9N8VT45</accession>
<organism evidence="2 3">
    <name type="scientific">Ambispora gerdemannii</name>
    <dbReference type="NCBI Taxonomy" id="144530"/>
    <lineage>
        <taxon>Eukaryota</taxon>
        <taxon>Fungi</taxon>
        <taxon>Fungi incertae sedis</taxon>
        <taxon>Mucoromycota</taxon>
        <taxon>Glomeromycotina</taxon>
        <taxon>Glomeromycetes</taxon>
        <taxon>Archaeosporales</taxon>
        <taxon>Ambisporaceae</taxon>
        <taxon>Ambispora</taxon>
    </lineage>
</organism>
<proteinExistence type="predicted"/>
<dbReference type="OrthoDB" id="10473011at2759"/>
<gene>
    <name evidence="2" type="ORF">AGERDE_LOCUS2223</name>
</gene>
<feature type="transmembrane region" description="Helical" evidence="1">
    <location>
        <begin position="73"/>
        <end position="93"/>
    </location>
</feature>
<comment type="caution">
    <text evidence="2">The sequence shown here is derived from an EMBL/GenBank/DDBJ whole genome shotgun (WGS) entry which is preliminary data.</text>
</comment>
<evidence type="ECO:0000313" key="3">
    <source>
        <dbReference type="Proteomes" id="UP000789831"/>
    </source>
</evidence>
<keyword evidence="3" id="KW-1185">Reference proteome</keyword>
<keyword evidence="1" id="KW-0812">Transmembrane</keyword>
<reference evidence="2" key="1">
    <citation type="submission" date="2021-06" db="EMBL/GenBank/DDBJ databases">
        <authorList>
            <person name="Kallberg Y."/>
            <person name="Tangrot J."/>
            <person name="Rosling A."/>
        </authorList>
    </citation>
    <scope>NUCLEOTIDE SEQUENCE</scope>
    <source>
        <strain evidence="2">MT106</strain>
    </source>
</reference>
<feature type="transmembrane region" description="Helical" evidence="1">
    <location>
        <begin position="49"/>
        <end position="66"/>
    </location>
</feature>
<dbReference type="EMBL" id="CAJVPL010000178">
    <property type="protein sequence ID" value="CAG8460457.1"/>
    <property type="molecule type" value="Genomic_DNA"/>
</dbReference>
<dbReference type="AlphaFoldDB" id="A0A9N8VT45"/>
<evidence type="ECO:0000256" key="1">
    <source>
        <dbReference type="SAM" id="Phobius"/>
    </source>
</evidence>
<dbReference type="Proteomes" id="UP000789831">
    <property type="component" value="Unassembled WGS sequence"/>
</dbReference>
<evidence type="ECO:0000313" key="2">
    <source>
        <dbReference type="EMBL" id="CAG8460457.1"/>
    </source>
</evidence>
<name>A0A9N8VT45_9GLOM</name>
<feature type="transmembrane region" description="Helical" evidence="1">
    <location>
        <begin position="99"/>
        <end position="121"/>
    </location>
</feature>
<sequence>METTSGVVSETAHEAKGKAQQIISQTDQYYKRPYHFIIESWKESSFFRLYAYIAATYGIIPAVILVGWTIATLAIVVGVAGVGIVVAEGFFAFLGSLVFFPVVGTLLFIASLGGIVAGFAYGSLKVIRFALSQVGFLDQSISSQPGRPS</sequence>
<protein>
    <submittedName>
        <fullName evidence="2">3160_t:CDS:1</fullName>
    </submittedName>
</protein>
<keyword evidence="1" id="KW-0472">Membrane</keyword>
<keyword evidence="1" id="KW-1133">Transmembrane helix</keyword>